<evidence type="ECO:0000313" key="3">
    <source>
        <dbReference type="EMBL" id="MBM7644123.1"/>
    </source>
</evidence>
<evidence type="ECO:0000256" key="2">
    <source>
        <dbReference type="ARBA" id="ARBA00023235"/>
    </source>
</evidence>
<dbReference type="EC" id="5.1.1.13" evidence="3"/>
<dbReference type="NCBIfam" id="TIGR00035">
    <property type="entry name" value="asp_race"/>
    <property type="match status" value="1"/>
</dbReference>
<organism evidence="3 4">
    <name type="scientific">Scopulibacillus daqui</name>
    <dbReference type="NCBI Taxonomy" id="1469162"/>
    <lineage>
        <taxon>Bacteria</taxon>
        <taxon>Bacillati</taxon>
        <taxon>Bacillota</taxon>
        <taxon>Bacilli</taxon>
        <taxon>Bacillales</taxon>
        <taxon>Sporolactobacillaceae</taxon>
        <taxon>Scopulibacillus</taxon>
    </lineage>
</organism>
<dbReference type="InterPro" id="IPR004380">
    <property type="entry name" value="Asp_race"/>
</dbReference>
<protein>
    <submittedName>
        <fullName evidence="3">Aspartate racemase</fullName>
        <ecNumber evidence="3">5.1.1.13</ecNumber>
    </submittedName>
</protein>
<dbReference type="EMBL" id="JAFBER010000001">
    <property type="protein sequence ID" value="MBM7644123.1"/>
    <property type="molecule type" value="Genomic_DNA"/>
</dbReference>
<dbReference type="InterPro" id="IPR015942">
    <property type="entry name" value="Asp/Glu/hydantoin_racemase"/>
</dbReference>
<evidence type="ECO:0000313" key="4">
    <source>
        <dbReference type="Proteomes" id="UP000808914"/>
    </source>
</evidence>
<dbReference type="Proteomes" id="UP000808914">
    <property type="component" value="Unassembled WGS sequence"/>
</dbReference>
<evidence type="ECO:0000256" key="1">
    <source>
        <dbReference type="ARBA" id="ARBA00007847"/>
    </source>
</evidence>
<dbReference type="PANTHER" id="PTHR21198:SF7">
    <property type="entry name" value="ASPARTATE-GLUTAMATE RACEMASE FAMILY"/>
    <property type="match status" value="1"/>
</dbReference>
<gene>
    <name evidence="3" type="ORF">JOD45_000314</name>
</gene>
<comment type="similarity">
    <text evidence="1">Belongs to the aspartate/glutamate racemases family.</text>
</comment>
<dbReference type="InterPro" id="IPR001920">
    <property type="entry name" value="Asp/Glu_race"/>
</dbReference>
<reference evidence="3 4" key="1">
    <citation type="submission" date="2021-01" db="EMBL/GenBank/DDBJ databases">
        <title>Genomic Encyclopedia of Type Strains, Phase IV (KMG-IV): sequencing the most valuable type-strain genomes for metagenomic binning, comparative biology and taxonomic classification.</title>
        <authorList>
            <person name="Goeker M."/>
        </authorList>
    </citation>
    <scope>NUCLEOTIDE SEQUENCE [LARGE SCALE GENOMIC DNA]</scope>
    <source>
        <strain evidence="3 4">DSM 28236</strain>
    </source>
</reference>
<accession>A0ABS2PVY1</accession>
<comment type="caution">
    <text evidence="3">The sequence shown here is derived from an EMBL/GenBank/DDBJ whole genome shotgun (WGS) entry which is preliminary data.</text>
</comment>
<dbReference type="RefSeq" id="WP_205002079.1">
    <property type="nucleotide sequence ID" value="NZ_JAFBER010000001.1"/>
</dbReference>
<dbReference type="PANTHER" id="PTHR21198">
    <property type="entry name" value="GLUTAMATE RACEMASE"/>
    <property type="match status" value="1"/>
</dbReference>
<dbReference type="Gene3D" id="3.40.50.1860">
    <property type="match status" value="2"/>
</dbReference>
<dbReference type="Pfam" id="PF01177">
    <property type="entry name" value="Asp_Glu_race"/>
    <property type="match status" value="1"/>
</dbReference>
<proteinExistence type="inferred from homology"/>
<keyword evidence="2 3" id="KW-0413">Isomerase</keyword>
<dbReference type="SUPFAM" id="SSF53681">
    <property type="entry name" value="Aspartate/glutamate racemase"/>
    <property type="match status" value="2"/>
</dbReference>
<sequence>MKTIGIIGGITWESTVAYYERINQLVNQKLGKNHSAKCLINSLNYEDVNHYLETGKWDQVERVTSQAAKILEQGGADLIIIASNTMHKVADLVQHHIAVPVLHIIDPLVEACEKKGAGTIGLVGTIYTMEDTFYIEKLNERGLQVVIPDEEDRDLIHDIILSERKHGKVSERERRDTLQIMQRLVDNGADSIVIGCTKGDFIHQDDVNVPLYHTTNLHVEKIVSTALEK</sequence>
<name>A0ABS2PVY1_9BACL</name>
<keyword evidence="4" id="KW-1185">Reference proteome</keyword>
<dbReference type="GO" id="GO:0047689">
    <property type="term" value="F:aspartate racemase activity"/>
    <property type="evidence" value="ECO:0007669"/>
    <property type="project" value="UniProtKB-EC"/>
</dbReference>